<proteinExistence type="predicted"/>
<dbReference type="GO" id="GO:0016779">
    <property type="term" value="F:nucleotidyltransferase activity"/>
    <property type="evidence" value="ECO:0007669"/>
    <property type="project" value="UniProtKB-KW"/>
</dbReference>
<dbReference type="EMBL" id="MW239474">
    <property type="protein sequence ID" value="UGO57522.1"/>
    <property type="molecule type" value="Genomic_RNA"/>
</dbReference>
<name>A0A8K1U2P7_9VIRU</name>
<keyword evidence="1" id="KW-0808">Transferase</keyword>
<evidence type="ECO:0008006" key="4">
    <source>
        <dbReference type="Google" id="ProtNLM"/>
    </source>
</evidence>
<evidence type="ECO:0000313" key="3">
    <source>
        <dbReference type="EMBL" id="UGO57522.1"/>
    </source>
</evidence>
<dbReference type="SUPFAM" id="SSF56672">
    <property type="entry name" value="DNA/RNA polymerases"/>
    <property type="match status" value="1"/>
</dbReference>
<keyword evidence="2" id="KW-0548">Nucleotidyltransferase</keyword>
<dbReference type="InterPro" id="IPR043502">
    <property type="entry name" value="DNA/RNA_pol_sf"/>
</dbReference>
<reference evidence="3" key="1">
    <citation type="submission" date="2020-11" db="EMBL/GenBank/DDBJ databases">
        <title>RNA virus dark matter in the feces of wild birds.</title>
        <authorList>
            <person name="Lu X."/>
            <person name="Yang X.S."/>
            <person name="Zhang W."/>
        </authorList>
    </citation>
    <scope>NUCLEOTIDE SEQUENCE</scope>
    <source>
        <strain evidence="3">Reedwarbler179con12</strain>
    </source>
</reference>
<accession>A0A8K1U2P7</accession>
<evidence type="ECO:0000256" key="2">
    <source>
        <dbReference type="ARBA" id="ARBA00022695"/>
    </source>
</evidence>
<organism evidence="3">
    <name type="scientific">Riboviria sp</name>
    <dbReference type="NCBI Taxonomy" id="2585031"/>
    <lineage>
        <taxon>Viruses</taxon>
        <taxon>Riboviria</taxon>
    </lineage>
</organism>
<evidence type="ECO:0000256" key="1">
    <source>
        <dbReference type="ARBA" id="ARBA00022679"/>
    </source>
</evidence>
<protein>
    <recommendedName>
        <fullName evidence="4">RNA-dependent RNA polymerase</fullName>
    </recommendedName>
</protein>
<sequence length="266" mass="30945">MVFDFQNQALLEEVFDIPVQHGFKLVGGDWKSFYLQWTNYGYNCGKDFSAFDFGTTYSKASRVLELRKRLVRGARFVQWSNIASALYEMIYVNAHCLLPNGELWKISVRAVQKSGSPSTLPDNGLLNFLESLDVSLLNGWPIYPLGSYVGDDGLEKRKATNEDYIKAYGELGWHLKQVEDGMDFIGHKFTSVGPQPLYVEKHLWNLVYTPAEILPDYVESMCRLYTHSPWFGMWQRVAERLRITVLSHGYYKVWYNHERSDIRTYY</sequence>